<dbReference type="Pfam" id="PF00651">
    <property type="entry name" value="BTB"/>
    <property type="match status" value="1"/>
</dbReference>
<accession>A0AAN8JLX6</accession>
<dbReference type="PANTHER" id="PTHR45632">
    <property type="entry name" value="LD33804P"/>
    <property type="match status" value="1"/>
</dbReference>
<name>A0AAN8JLX6_PATCE</name>
<reference evidence="4 5" key="1">
    <citation type="submission" date="2024-01" db="EMBL/GenBank/DDBJ databases">
        <title>The genome of the rayed Mediterranean limpet Patella caerulea (Linnaeus, 1758).</title>
        <authorList>
            <person name="Anh-Thu Weber A."/>
            <person name="Halstead-Nussloch G."/>
        </authorList>
    </citation>
    <scope>NUCLEOTIDE SEQUENCE [LARGE SCALE GENOMIC DNA]</scope>
    <source>
        <strain evidence="4">AATW-2023a</strain>
        <tissue evidence="4">Whole specimen</tissue>
    </source>
</reference>
<evidence type="ECO:0000313" key="4">
    <source>
        <dbReference type="EMBL" id="KAK6176588.1"/>
    </source>
</evidence>
<dbReference type="Proteomes" id="UP001347796">
    <property type="component" value="Unassembled WGS sequence"/>
</dbReference>
<dbReference type="Gene3D" id="3.30.710.10">
    <property type="entry name" value="Potassium Channel Kv1.1, Chain A"/>
    <property type="match status" value="1"/>
</dbReference>
<dbReference type="EMBL" id="JAZGQO010000010">
    <property type="protein sequence ID" value="KAK6176588.1"/>
    <property type="molecule type" value="Genomic_DNA"/>
</dbReference>
<dbReference type="AlphaFoldDB" id="A0AAN8JLX6"/>
<evidence type="ECO:0000259" key="3">
    <source>
        <dbReference type="PROSITE" id="PS50097"/>
    </source>
</evidence>
<dbReference type="InterPro" id="IPR011333">
    <property type="entry name" value="SKP1/BTB/POZ_sf"/>
</dbReference>
<protein>
    <recommendedName>
        <fullName evidence="3">BTB domain-containing protein</fullName>
    </recommendedName>
</protein>
<dbReference type="Pfam" id="PF01344">
    <property type="entry name" value="Kelch_1"/>
    <property type="match status" value="3"/>
</dbReference>
<dbReference type="InterPro" id="IPR011705">
    <property type="entry name" value="BACK"/>
</dbReference>
<dbReference type="Pfam" id="PF07707">
    <property type="entry name" value="BACK"/>
    <property type="match status" value="1"/>
</dbReference>
<dbReference type="FunFam" id="1.25.40.420:FF:000001">
    <property type="entry name" value="Kelch-like family member 12"/>
    <property type="match status" value="1"/>
</dbReference>
<dbReference type="Gene3D" id="1.25.40.420">
    <property type="match status" value="1"/>
</dbReference>
<dbReference type="SUPFAM" id="SSF54695">
    <property type="entry name" value="POZ domain"/>
    <property type="match status" value="1"/>
</dbReference>
<dbReference type="SMART" id="SM00612">
    <property type="entry name" value="Kelch"/>
    <property type="match status" value="4"/>
</dbReference>
<dbReference type="Gene3D" id="2.120.10.80">
    <property type="entry name" value="Kelch-type beta propeller"/>
    <property type="match status" value="2"/>
</dbReference>
<dbReference type="SMART" id="SM00225">
    <property type="entry name" value="BTB"/>
    <property type="match status" value="1"/>
</dbReference>
<keyword evidence="5" id="KW-1185">Reference proteome</keyword>
<comment type="caution">
    <text evidence="4">The sequence shown here is derived from an EMBL/GenBank/DDBJ whole genome shotgun (WGS) entry which is preliminary data.</text>
</comment>
<dbReference type="SUPFAM" id="SSF117281">
    <property type="entry name" value="Kelch motif"/>
    <property type="match status" value="2"/>
</dbReference>
<gene>
    <name evidence="4" type="ORF">SNE40_014843</name>
</gene>
<dbReference type="InterPro" id="IPR015915">
    <property type="entry name" value="Kelch-typ_b-propeller"/>
</dbReference>
<dbReference type="PROSITE" id="PS50097">
    <property type="entry name" value="BTB"/>
    <property type="match status" value="1"/>
</dbReference>
<proteinExistence type="predicted"/>
<dbReference type="PANTHER" id="PTHR45632:SF3">
    <property type="entry name" value="KELCH-LIKE PROTEIN 32"/>
    <property type="match status" value="1"/>
</dbReference>
<keyword evidence="1" id="KW-0880">Kelch repeat</keyword>
<keyword evidence="2" id="KW-0677">Repeat</keyword>
<dbReference type="InterPro" id="IPR006652">
    <property type="entry name" value="Kelch_1"/>
</dbReference>
<dbReference type="SMART" id="SM00875">
    <property type="entry name" value="BACK"/>
    <property type="match status" value="1"/>
</dbReference>
<feature type="domain" description="BTB" evidence="3">
    <location>
        <begin position="44"/>
        <end position="111"/>
    </location>
</feature>
<organism evidence="4 5">
    <name type="scientific">Patella caerulea</name>
    <name type="common">Rayed Mediterranean limpet</name>
    <dbReference type="NCBI Taxonomy" id="87958"/>
    <lineage>
        <taxon>Eukaryota</taxon>
        <taxon>Metazoa</taxon>
        <taxon>Spiralia</taxon>
        <taxon>Lophotrochozoa</taxon>
        <taxon>Mollusca</taxon>
        <taxon>Gastropoda</taxon>
        <taxon>Patellogastropoda</taxon>
        <taxon>Patelloidea</taxon>
        <taxon>Patellidae</taxon>
        <taxon>Patella</taxon>
    </lineage>
</organism>
<evidence type="ECO:0000313" key="5">
    <source>
        <dbReference type="Proteomes" id="UP001347796"/>
    </source>
</evidence>
<evidence type="ECO:0000256" key="2">
    <source>
        <dbReference type="ARBA" id="ARBA00022737"/>
    </source>
</evidence>
<sequence>MTSLKKHYLVKENEDDSGKKFTSKTHNNKSMAKLTKLWMNKQLCDVKLMVEGREILTHRTILAINSDYFDAMFSHWYEEHRQETINLDGLSYDGVNTLLEYMYTGLLSLTTDNVQNVLVAADLLQMEEIKSLCCSYLEEAIDASNCLGMMNFGETYNCKELYDKCIQLIKLRFPTICQSTEFSSLPFQSLLKILKFDNLCLGFNGEETVVNAVVHWLEKSPESRLIHTPMLFSHVRLKYVKESVIQNLFTSSLFKDNEDLQSEIKNQLETDNQEERKPIQSVFVIGGFLQSRTGPLCPRLKSVEKYNIIEDTWDKVADLPTLASGAQILNFHGRMFVTAFELISRQIDRNEENMSVLEYDPLHDKWKDATHFFPEETLQLFQDCLQKCGNIVVSAKRNSIFIITDKSVYSFQLVLVEGEISCNNAVTLPPVGHFQEGKNSHYSSIMCDNNLFVLGGDLQHSQLEIYPVADVSLFNGETWMKRASMLEPRSMFDVVELGGCIYALGGFNTRRVNTVERYNPQTDQWTYISCMNKERSHLKAVVTANMIYVMGGKSYSSSYGGARKVLNTCETYNPSTNKWTNVKPMNHSRCMFGATAF</sequence>
<evidence type="ECO:0000256" key="1">
    <source>
        <dbReference type="ARBA" id="ARBA00022441"/>
    </source>
</evidence>
<dbReference type="InterPro" id="IPR000210">
    <property type="entry name" value="BTB/POZ_dom"/>
</dbReference>